<dbReference type="PANTHER" id="PTHR30469">
    <property type="entry name" value="MULTIDRUG RESISTANCE PROTEIN MDTA"/>
    <property type="match status" value="1"/>
</dbReference>
<keyword evidence="4" id="KW-0732">Signal</keyword>
<dbReference type="Gene3D" id="2.40.420.20">
    <property type="match status" value="1"/>
</dbReference>
<dbReference type="Gene3D" id="1.10.287.470">
    <property type="entry name" value="Helix hairpin bin"/>
    <property type="match status" value="1"/>
</dbReference>
<accession>A0ABV2THT7</accession>
<gene>
    <name evidence="7" type="ORF">ABXR19_04770</name>
</gene>
<dbReference type="Pfam" id="PF25973">
    <property type="entry name" value="BSH_CzcB"/>
    <property type="match status" value="1"/>
</dbReference>
<evidence type="ECO:0000313" key="8">
    <source>
        <dbReference type="Proteomes" id="UP001549691"/>
    </source>
</evidence>
<dbReference type="Gene3D" id="2.40.30.170">
    <property type="match status" value="1"/>
</dbReference>
<evidence type="ECO:0000256" key="4">
    <source>
        <dbReference type="SAM" id="SignalP"/>
    </source>
</evidence>
<dbReference type="RefSeq" id="WP_354599951.1">
    <property type="nucleotide sequence ID" value="NZ_JBEWZI010000003.1"/>
</dbReference>
<evidence type="ECO:0000256" key="2">
    <source>
        <dbReference type="SAM" id="Coils"/>
    </source>
</evidence>
<dbReference type="InterPro" id="IPR006143">
    <property type="entry name" value="RND_pump_MFP"/>
</dbReference>
<dbReference type="NCBIfam" id="TIGR01730">
    <property type="entry name" value="RND_mfp"/>
    <property type="match status" value="1"/>
</dbReference>
<feature type="signal peptide" evidence="4">
    <location>
        <begin position="1"/>
        <end position="26"/>
    </location>
</feature>
<dbReference type="Proteomes" id="UP001549691">
    <property type="component" value="Unassembled WGS sequence"/>
</dbReference>
<reference evidence="7 8" key="1">
    <citation type="submission" date="2024-07" db="EMBL/GenBank/DDBJ databases">
        <title>Uliginosibacterium flavum JJ3220;KACC:17644.</title>
        <authorList>
            <person name="Kim M.K."/>
        </authorList>
    </citation>
    <scope>NUCLEOTIDE SEQUENCE [LARGE SCALE GENOMIC DNA]</scope>
    <source>
        <strain evidence="7 8">KACC:17644</strain>
    </source>
</reference>
<sequence length="383" mass="41230">MPKLLTSLRLPALLLSTLCLSTPALADDKAPTATAQIAHAGSEAGARPAPDLRKLPVIRPKIELWPDRVEVEGNVMPWQEVLVFAETGGLRLTSVQVNIGDFVRKGQVLAVLDTASVETELEAVNAQLIEAKATHSQAEATLGRAQRLLPSGGVSQQELAQYETQKQTAIAQLAVARTRVKAQERKLESAKLLAPDDGLISASTAAEGDIVRTASELFRLIRQARLEWRAEVPGKTLLRIEPGQEVVIASPLGEELKGRVRRVAPTIDIKTHTGLVYVDLPADSQLKAGLRVTGSLSTTRKALVLPAAAILHDKDGDRVFTLENNQVQAIKVSIGRTQDDKKEVIAAGLSERSRVVARDLEELLPENPKAEPAAQKPEAPAKS</sequence>
<feature type="coiled-coil region" evidence="2">
    <location>
        <begin position="121"/>
        <end position="193"/>
    </location>
</feature>
<feature type="region of interest" description="Disordered" evidence="3">
    <location>
        <begin position="361"/>
        <end position="383"/>
    </location>
</feature>
<name>A0ABV2THT7_9RHOO</name>
<comment type="similarity">
    <text evidence="1">Belongs to the membrane fusion protein (MFP) (TC 8.A.1) family.</text>
</comment>
<dbReference type="InterPro" id="IPR058647">
    <property type="entry name" value="BSH_CzcB-like"/>
</dbReference>
<proteinExistence type="inferred from homology"/>
<evidence type="ECO:0000259" key="6">
    <source>
        <dbReference type="Pfam" id="PF25973"/>
    </source>
</evidence>
<evidence type="ECO:0000256" key="3">
    <source>
        <dbReference type="SAM" id="MobiDB-lite"/>
    </source>
</evidence>
<dbReference type="PANTHER" id="PTHR30469:SF15">
    <property type="entry name" value="HLYD FAMILY OF SECRETION PROTEINS"/>
    <property type="match status" value="1"/>
</dbReference>
<dbReference type="Gene3D" id="2.40.50.100">
    <property type="match status" value="1"/>
</dbReference>
<dbReference type="InterPro" id="IPR058627">
    <property type="entry name" value="MdtA-like_C"/>
</dbReference>
<feature type="chain" id="PRO_5046200363" evidence="4">
    <location>
        <begin position="27"/>
        <end position="383"/>
    </location>
</feature>
<keyword evidence="2" id="KW-0175">Coiled coil</keyword>
<evidence type="ECO:0000313" key="7">
    <source>
        <dbReference type="EMBL" id="MET7013491.1"/>
    </source>
</evidence>
<feature type="domain" description="Multidrug resistance protein MdtA-like C-terminal permuted SH3" evidence="5">
    <location>
        <begin position="302"/>
        <end position="357"/>
    </location>
</feature>
<evidence type="ECO:0000259" key="5">
    <source>
        <dbReference type="Pfam" id="PF25967"/>
    </source>
</evidence>
<comment type="caution">
    <text evidence="7">The sequence shown here is derived from an EMBL/GenBank/DDBJ whole genome shotgun (WGS) entry which is preliminary data.</text>
</comment>
<dbReference type="EMBL" id="JBEWZI010000003">
    <property type="protein sequence ID" value="MET7013491.1"/>
    <property type="molecule type" value="Genomic_DNA"/>
</dbReference>
<protein>
    <submittedName>
        <fullName evidence="7">Efflux RND transporter periplasmic adaptor subunit</fullName>
    </submittedName>
</protein>
<dbReference type="Pfam" id="PF25967">
    <property type="entry name" value="RND-MFP_C"/>
    <property type="match status" value="1"/>
</dbReference>
<organism evidence="7 8">
    <name type="scientific">Uliginosibacterium flavum</name>
    <dbReference type="NCBI Taxonomy" id="1396831"/>
    <lineage>
        <taxon>Bacteria</taxon>
        <taxon>Pseudomonadati</taxon>
        <taxon>Pseudomonadota</taxon>
        <taxon>Betaproteobacteria</taxon>
        <taxon>Rhodocyclales</taxon>
        <taxon>Zoogloeaceae</taxon>
        <taxon>Uliginosibacterium</taxon>
    </lineage>
</organism>
<feature type="compositionally biased region" description="Low complexity" evidence="3">
    <location>
        <begin position="365"/>
        <end position="383"/>
    </location>
</feature>
<evidence type="ECO:0000256" key="1">
    <source>
        <dbReference type="ARBA" id="ARBA00009477"/>
    </source>
</evidence>
<keyword evidence="8" id="KW-1185">Reference proteome</keyword>
<feature type="domain" description="CzcB-like barrel-sandwich hybrid" evidence="6">
    <location>
        <begin position="83"/>
        <end position="220"/>
    </location>
</feature>
<dbReference type="SUPFAM" id="SSF111369">
    <property type="entry name" value="HlyD-like secretion proteins"/>
    <property type="match status" value="1"/>
</dbReference>